<dbReference type="SUPFAM" id="SSF53474">
    <property type="entry name" value="alpha/beta-Hydrolases"/>
    <property type="match status" value="1"/>
</dbReference>
<evidence type="ECO:0000256" key="5">
    <source>
        <dbReference type="SAM" id="MobiDB-lite"/>
    </source>
</evidence>
<dbReference type="GeneID" id="27725497"/>
<feature type="region of interest" description="Disordered" evidence="5">
    <location>
        <begin position="397"/>
        <end position="420"/>
    </location>
</feature>
<dbReference type="InterPro" id="IPR050300">
    <property type="entry name" value="GDXG_lipolytic_enzyme"/>
</dbReference>
<dbReference type="Proteomes" id="UP000028545">
    <property type="component" value="Unassembled WGS sequence"/>
</dbReference>
<dbReference type="EMBL" id="JOWA01000103">
    <property type="protein sequence ID" value="KEZ42023.1"/>
    <property type="molecule type" value="Genomic_DNA"/>
</dbReference>
<dbReference type="RefSeq" id="XP_016641822.1">
    <property type="nucleotide sequence ID" value="XM_016788531.1"/>
</dbReference>
<evidence type="ECO:0000313" key="8">
    <source>
        <dbReference type="Proteomes" id="UP000028545"/>
    </source>
</evidence>
<evidence type="ECO:0000256" key="2">
    <source>
        <dbReference type="ARBA" id="ARBA00022801"/>
    </source>
</evidence>
<comment type="caution">
    <text evidence="7">The sequence shown here is derived from an EMBL/GenBank/DDBJ whole genome shotgun (WGS) entry which is preliminary data.</text>
</comment>
<evidence type="ECO:0000256" key="1">
    <source>
        <dbReference type="ARBA" id="ARBA00010515"/>
    </source>
</evidence>
<name>A0A084G3W1_PSEDA</name>
<sequence>MAYDNPQTVSTLTIRQKFGLIPAIILFFDFKVQLTAVANRNVKPNFVTRDSGLTGFWVGQESAKNIIINFHGGGFVMDGMAQHIDFWAGAQQELLSAGIDAAWFYPTYSLTPHASYPTQLNQAIEALRYVLEDPGREPQDIILAGDSAGGNLCLAILSHLMHPEEGLPKLEVRSPLKGMILISPWLSFKTSWESMTRNVHKDIDSIETLRQWAIDYLGGRASDNYVEAILATREWWSNAPVERTLFVAGADEVFLDPITVWTDKFQTENEHVQFIVADDECHIAPFIWPLFGRNDETKQGQEIKRWLKEGLQSSSEVDINLHNAGATILSNLCGPYVGQLDRKGVDIKAKEKDCGISSFKHNFARLHDGDPQAYSFVTSSEIATTFAYAGNLKFDPTTGAVPRDDEPKGRPSKRPAARGITFYPGKRASAACQV</sequence>
<keyword evidence="3" id="KW-0408">Iron</keyword>
<dbReference type="InterPro" id="IPR013094">
    <property type="entry name" value="AB_hydrolase_3"/>
</dbReference>
<evidence type="ECO:0000256" key="3">
    <source>
        <dbReference type="ARBA" id="ARBA00023004"/>
    </source>
</evidence>
<proteinExistence type="inferred from homology"/>
<dbReference type="VEuPathDB" id="FungiDB:SAPIO_CDS6425"/>
<gene>
    <name evidence="7" type="ORF">SAPIO_CDS6425</name>
</gene>
<feature type="domain" description="Alpha/beta hydrolase fold-3" evidence="6">
    <location>
        <begin position="67"/>
        <end position="282"/>
    </location>
</feature>
<dbReference type="PANTHER" id="PTHR48081:SF31">
    <property type="entry name" value="STERYL ACETYL HYDROLASE MUG81-RELATED"/>
    <property type="match status" value="1"/>
</dbReference>
<dbReference type="AlphaFoldDB" id="A0A084G3W1"/>
<evidence type="ECO:0000256" key="4">
    <source>
        <dbReference type="PROSITE-ProRule" id="PRU10038"/>
    </source>
</evidence>
<evidence type="ECO:0000313" key="7">
    <source>
        <dbReference type="EMBL" id="KEZ42023.1"/>
    </source>
</evidence>
<dbReference type="PANTHER" id="PTHR48081">
    <property type="entry name" value="AB HYDROLASE SUPERFAMILY PROTEIN C4A8.06C"/>
    <property type="match status" value="1"/>
</dbReference>
<dbReference type="PROSITE" id="PS01174">
    <property type="entry name" value="LIPASE_GDXG_SER"/>
    <property type="match status" value="1"/>
</dbReference>
<evidence type="ECO:0000259" key="6">
    <source>
        <dbReference type="Pfam" id="PF07859"/>
    </source>
</evidence>
<dbReference type="Pfam" id="PF07859">
    <property type="entry name" value="Abhydrolase_3"/>
    <property type="match status" value="1"/>
</dbReference>
<protein>
    <recommendedName>
        <fullName evidence="6">Alpha/beta hydrolase fold-3 domain-containing protein</fullName>
    </recommendedName>
</protein>
<dbReference type="InterPro" id="IPR029058">
    <property type="entry name" value="AB_hydrolase_fold"/>
</dbReference>
<keyword evidence="8" id="KW-1185">Reference proteome</keyword>
<dbReference type="KEGG" id="sapo:SAPIO_CDS6425"/>
<dbReference type="HOGENOM" id="CLU_631851_0_0_1"/>
<dbReference type="Gene3D" id="3.30.499.10">
    <property type="entry name" value="Aconitase, domain 3"/>
    <property type="match status" value="1"/>
</dbReference>
<keyword evidence="2" id="KW-0378">Hydrolase</keyword>
<organism evidence="7 8">
    <name type="scientific">Pseudallescheria apiosperma</name>
    <name type="common">Scedosporium apiospermum</name>
    <dbReference type="NCBI Taxonomy" id="563466"/>
    <lineage>
        <taxon>Eukaryota</taxon>
        <taxon>Fungi</taxon>
        <taxon>Dikarya</taxon>
        <taxon>Ascomycota</taxon>
        <taxon>Pezizomycotina</taxon>
        <taxon>Sordariomycetes</taxon>
        <taxon>Hypocreomycetidae</taxon>
        <taxon>Microascales</taxon>
        <taxon>Microascaceae</taxon>
        <taxon>Scedosporium</taxon>
    </lineage>
</organism>
<reference evidence="7 8" key="1">
    <citation type="journal article" date="2014" name="Genome Announc.">
        <title>Draft genome sequence of the pathogenic fungus Scedosporium apiospermum.</title>
        <authorList>
            <person name="Vandeputte P."/>
            <person name="Ghamrawi S."/>
            <person name="Rechenmann M."/>
            <person name="Iltis A."/>
            <person name="Giraud S."/>
            <person name="Fleury M."/>
            <person name="Thornton C."/>
            <person name="Delhaes L."/>
            <person name="Meyer W."/>
            <person name="Papon N."/>
            <person name="Bouchara J.P."/>
        </authorList>
    </citation>
    <scope>NUCLEOTIDE SEQUENCE [LARGE SCALE GENOMIC DNA]</scope>
    <source>
        <strain evidence="7 8">IHEM 14462</strain>
    </source>
</reference>
<dbReference type="Gene3D" id="3.40.50.1820">
    <property type="entry name" value="alpha/beta hydrolase"/>
    <property type="match status" value="1"/>
</dbReference>
<dbReference type="InterPro" id="IPR033140">
    <property type="entry name" value="Lipase_GDXG_put_SER_AS"/>
</dbReference>
<dbReference type="SUPFAM" id="SSF53732">
    <property type="entry name" value="Aconitase iron-sulfur domain"/>
    <property type="match status" value="1"/>
</dbReference>
<dbReference type="GO" id="GO:0016787">
    <property type="term" value="F:hydrolase activity"/>
    <property type="evidence" value="ECO:0007669"/>
    <property type="project" value="UniProtKB-KW"/>
</dbReference>
<dbReference type="OrthoDB" id="2152029at2759"/>
<dbReference type="InterPro" id="IPR036008">
    <property type="entry name" value="Aconitase_4Fe-4S_dom"/>
</dbReference>
<accession>A0A084G3W1</accession>
<comment type="similarity">
    <text evidence="1">Belongs to the 'GDXG' lipolytic enzyme family.</text>
</comment>
<feature type="active site" evidence="4">
    <location>
        <position position="147"/>
    </location>
</feature>
<dbReference type="InterPro" id="IPR015931">
    <property type="entry name" value="Acnase/IPM_dHydase_lsu_aba_1/3"/>
</dbReference>